<name>A0A9P6DYI0_9AGAM</name>
<evidence type="ECO:0008006" key="3">
    <source>
        <dbReference type="Google" id="ProtNLM"/>
    </source>
</evidence>
<organism evidence="1 2">
    <name type="scientific">Hydnum rufescens UP504</name>
    <dbReference type="NCBI Taxonomy" id="1448309"/>
    <lineage>
        <taxon>Eukaryota</taxon>
        <taxon>Fungi</taxon>
        <taxon>Dikarya</taxon>
        <taxon>Basidiomycota</taxon>
        <taxon>Agaricomycotina</taxon>
        <taxon>Agaricomycetes</taxon>
        <taxon>Cantharellales</taxon>
        <taxon>Hydnaceae</taxon>
        <taxon>Hydnum</taxon>
    </lineage>
</organism>
<dbReference type="Proteomes" id="UP000886523">
    <property type="component" value="Unassembled WGS sequence"/>
</dbReference>
<dbReference type="PANTHER" id="PTHR17630:SF44">
    <property type="entry name" value="PROTEIN AIM2"/>
    <property type="match status" value="1"/>
</dbReference>
<evidence type="ECO:0000313" key="1">
    <source>
        <dbReference type="EMBL" id="KAF9515708.1"/>
    </source>
</evidence>
<reference evidence="1" key="1">
    <citation type="journal article" date="2020" name="Nat. Commun.">
        <title>Large-scale genome sequencing of mycorrhizal fungi provides insights into the early evolution of symbiotic traits.</title>
        <authorList>
            <person name="Miyauchi S."/>
            <person name="Kiss E."/>
            <person name="Kuo A."/>
            <person name="Drula E."/>
            <person name="Kohler A."/>
            <person name="Sanchez-Garcia M."/>
            <person name="Morin E."/>
            <person name="Andreopoulos B."/>
            <person name="Barry K.W."/>
            <person name="Bonito G."/>
            <person name="Buee M."/>
            <person name="Carver A."/>
            <person name="Chen C."/>
            <person name="Cichocki N."/>
            <person name="Clum A."/>
            <person name="Culley D."/>
            <person name="Crous P.W."/>
            <person name="Fauchery L."/>
            <person name="Girlanda M."/>
            <person name="Hayes R.D."/>
            <person name="Keri Z."/>
            <person name="LaButti K."/>
            <person name="Lipzen A."/>
            <person name="Lombard V."/>
            <person name="Magnuson J."/>
            <person name="Maillard F."/>
            <person name="Murat C."/>
            <person name="Nolan M."/>
            <person name="Ohm R.A."/>
            <person name="Pangilinan J."/>
            <person name="Pereira M.F."/>
            <person name="Perotto S."/>
            <person name="Peter M."/>
            <person name="Pfister S."/>
            <person name="Riley R."/>
            <person name="Sitrit Y."/>
            <person name="Stielow J.B."/>
            <person name="Szollosi G."/>
            <person name="Zifcakova L."/>
            <person name="Stursova M."/>
            <person name="Spatafora J.W."/>
            <person name="Tedersoo L."/>
            <person name="Vaario L.M."/>
            <person name="Yamada A."/>
            <person name="Yan M."/>
            <person name="Wang P."/>
            <person name="Xu J."/>
            <person name="Bruns T."/>
            <person name="Baldrian P."/>
            <person name="Vilgalys R."/>
            <person name="Dunand C."/>
            <person name="Henrissat B."/>
            <person name="Grigoriev I.V."/>
            <person name="Hibbett D."/>
            <person name="Nagy L.G."/>
            <person name="Martin F.M."/>
        </authorList>
    </citation>
    <scope>NUCLEOTIDE SEQUENCE</scope>
    <source>
        <strain evidence="1">UP504</strain>
    </source>
</reference>
<dbReference type="OrthoDB" id="17560at2759"/>
<accession>A0A9P6DYI0</accession>
<proteinExistence type="predicted"/>
<sequence>MASADSTNELAQCCGDLPRLENPSEYTVKGTIKKTPNSGIPYYEVAIDVKRTDLAVIQFYDIVGFESSQTKQQADRISAGLGCKVVTPDFFLTVLERTREIIEVLRGEGITKFAHVGHCWGGVQGVFLATVPDLFHALGLIHARTFTAEQGAKILVPIINLPSKNEGLQPEFHEALRPGVKELSEFHLYDDVPHGFSSGRSDWSDPLLKQRAEEVIQEYVTFIKKILPKPE</sequence>
<dbReference type="SUPFAM" id="SSF53474">
    <property type="entry name" value="alpha/beta-Hydrolases"/>
    <property type="match status" value="1"/>
</dbReference>
<dbReference type="InterPro" id="IPR029058">
    <property type="entry name" value="AB_hydrolase_fold"/>
</dbReference>
<gene>
    <name evidence="1" type="ORF">BS47DRAFT_1360806</name>
</gene>
<comment type="caution">
    <text evidence="1">The sequence shown here is derived from an EMBL/GenBank/DDBJ whole genome shotgun (WGS) entry which is preliminary data.</text>
</comment>
<protein>
    <recommendedName>
        <fullName evidence="3">Dienelactone hydrolase domain-containing protein</fullName>
    </recommendedName>
</protein>
<evidence type="ECO:0000313" key="2">
    <source>
        <dbReference type="Proteomes" id="UP000886523"/>
    </source>
</evidence>
<dbReference type="AlphaFoldDB" id="A0A9P6DYI0"/>
<keyword evidence="2" id="KW-1185">Reference proteome</keyword>
<dbReference type="PANTHER" id="PTHR17630">
    <property type="entry name" value="DIENELACTONE HYDROLASE"/>
    <property type="match status" value="1"/>
</dbReference>
<dbReference type="EMBL" id="MU128947">
    <property type="protein sequence ID" value="KAF9515708.1"/>
    <property type="molecule type" value="Genomic_DNA"/>
</dbReference>
<dbReference type="Gene3D" id="3.40.50.1820">
    <property type="entry name" value="alpha/beta hydrolase"/>
    <property type="match status" value="1"/>
</dbReference>